<proteinExistence type="predicted"/>
<dbReference type="AlphaFoldDB" id="A0A3N0GZ34"/>
<organism evidence="1 2">
    <name type="scientific">Nocardioides pocheonensis</name>
    <dbReference type="NCBI Taxonomy" id="661485"/>
    <lineage>
        <taxon>Bacteria</taxon>
        <taxon>Bacillati</taxon>
        <taxon>Actinomycetota</taxon>
        <taxon>Actinomycetes</taxon>
        <taxon>Propionibacteriales</taxon>
        <taxon>Nocardioidaceae</taxon>
        <taxon>Nocardioides</taxon>
    </lineage>
</organism>
<protein>
    <submittedName>
        <fullName evidence="1">Uncharacterized protein</fullName>
    </submittedName>
</protein>
<name>A0A3N0GZ34_9ACTN</name>
<dbReference type="EMBL" id="RJSF01000003">
    <property type="protein sequence ID" value="RNM17368.1"/>
    <property type="molecule type" value="Genomic_DNA"/>
</dbReference>
<gene>
    <name evidence="1" type="ORF">EFL26_00840</name>
</gene>
<evidence type="ECO:0000313" key="2">
    <source>
        <dbReference type="Proteomes" id="UP000279994"/>
    </source>
</evidence>
<comment type="caution">
    <text evidence="1">The sequence shown here is derived from an EMBL/GenBank/DDBJ whole genome shotgun (WGS) entry which is preliminary data.</text>
</comment>
<accession>A0A3N0GZ34</accession>
<reference evidence="1 2" key="1">
    <citation type="submission" date="2018-11" db="EMBL/GenBank/DDBJ databases">
        <authorList>
            <person name="Li F."/>
        </authorList>
    </citation>
    <scope>NUCLEOTIDE SEQUENCE [LARGE SCALE GENOMIC DNA]</scope>
    <source>
        <strain evidence="1 2">Gsoil 818</strain>
    </source>
</reference>
<keyword evidence="2" id="KW-1185">Reference proteome</keyword>
<sequence>MMVCAEVATHHNGAQSLADLYLDTAKSDRRIVIWRITQSEPGTRRCASALQGDPPEVSHASTYMAAMRALPDPRRSAAFIRRRSQSS</sequence>
<evidence type="ECO:0000313" key="1">
    <source>
        <dbReference type="EMBL" id="RNM17368.1"/>
    </source>
</evidence>
<dbReference type="Proteomes" id="UP000279994">
    <property type="component" value="Unassembled WGS sequence"/>
</dbReference>